<reference evidence="2" key="1">
    <citation type="submission" date="2022-08" db="EMBL/GenBank/DDBJ databases">
        <authorList>
            <consortium name="DOE Joint Genome Institute"/>
            <person name="Min B."/>
            <person name="Riley R."/>
            <person name="Sierra-Patev S."/>
            <person name="Naranjo-Ortiz M."/>
            <person name="Looney B."/>
            <person name="Konkel Z."/>
            <person name="Slot J.C."/>
            <person name="Sakamoto Y."/>
            <person name="Steenwyk J.L."/>
            <person name="Rokas A."/>
            <person name="Carro J."/>
            <person name="Camarero S."/>
            <person name="Ferreira P."/>
            <person name="Molpeceres G."/>
            <person name="Ruiz-Duenas F.J."/>
            <person name="Serrano A."/>
            <person name="Henrissat B."/>
            <person name="Drula E."/>
            <person name="Hughes K.W."/>
            <person name="Mata J.L."/>
            <person name="Ishikawa N.K."/>
            <person name="Vargas-Isla R."/>
            <person name="Ushijima S."/>
            <person name="Smith C.A."/>
            <person name="Ahrendt S."/>
            <person name="Andreopoulos W."/>
            <person name="He G."/>
            <person name="Labutti K."/>
            <person name="Lipzen A."/>
            <person name="Ng V."/>
            <person name="Sandor L."/>
            <person name="Barry K."/>
            <person name="Martinez A.T."/>
            <person name="Xiao Y."/>
            <person name="Gibbons J.G."/>
            <person name="Terashima K."/>
            <person name="Hibbett D.S."/>
            <person name="Grigoriev I.V."/>
        </authorList>
    </citation>
    <scope>NUCLEOTIDE SEQUENCE</scope>
    <source>
        <strain evidence="2">TFB9207</strain>
    </source>
</reference>
<organism evidence="2 3">
    <name type="scientific">Lentinula raphanica</name>
    <dbReference type="NCBI Taxonomy" id="153919"/>
    <lineage>
        <taxon>Eukaryota</taxon>
        <taxon>Fungi</taxon>
        <taxon>Dikarya</taxon>
        <taxon>Basidiomycota</taxon>
        <taxon>Agaricomycotina</taxon>
        <taxon>Agaricomycetes</taxon>
        <taxon>Agaricomycetidae</taxon>
        <taxon>Agaricales</taxon>
        <taxon>Marasmiineae</taxon>
        <taxon>Omphalotaceae</taxon>
        <taxon>Lentinula</taxon>
    </lineage>
</organism>
<dbReference type="AlphaFoldDB" id="A0AA38UAA2"/>
<accession>A0AA38UAA2</accession>
<feature type="region of interest" description="Disordered" evidence="1">
    <location>
        <begin position="198"/>
        <end position="233"/>
    </location>
</feature>
<evidence type="ECO:0000313" key="2">
    <source>
        <dbReference type="EMBL" id="KAJ3835482.1"/>
    </source>
</evidence>
<keyword evidence="3" id="KW-1185">Reference proteome</keyword>
<dbReference type="EMBL" id="MU806407">
    <property type="protein sequence ID" value="KAJ3835482.1"/>
    <property type="molecule type" value="Genomic_DNA"/>
</dbReference>
<protein>
    <submittedName>
        <fullName evidence="2">Uncharacterized protein</fullName>
    </submittedName>
</protein>
<proteinExistence type="predicted"/>
<name>A0AA38UAA2_9AGAR</name>
<evidence type="ECO:0000313" key="3">
    <source>
        <dbReference type="Proteomes" id="UP001163846"/>
    </source>
</evidence>
<evidence type="ECO:0000256" key="1">
    <source>
        <dbReference type="SAM" id="MobiDB-lite"/>
    </source>
</evidence>
<gene>
    <name evidence="2" type="ORF">F5878DRAFT_644304</name>
</gene>
<sequence>MRHIEGWTRNVLELACSILIAKKSLWVYTIELSTSGIQRKVCCFCNLLDREENLRKSTTSAKACQFGGMMFLFSTSIWRADSKVGKFEGFNLSWPSRLRLPDSSWRFFAPLRNAGLQTERTASHHSMAQRLQSDPATIPRPDHSSEDYAFLRTALIGDANSPEVTNHEEAAQKLTEQWERRIATLKVQYQAQQQADQEELERRMAEEEEAERLRQQEERERELEAAKEAEKKRTTLHGFKRGVGAPGLPSLLHPYAEKAMMARKYVPLWYFLPDAMLEAGERLREVPDNNQYQISNNLSGPPGSTLVLVGTDSTRPSPAALPDARLTWAQVTEAKTSFMRALDLGDWPDKYITMFAQFFANMEVHRELSRQDGKRVMALYQAEMRADWHRANDRREGYDLSVINLELLNECREDIRSADHKMWMRESGH</sequence>
<dbReference type="Proteomes" id="UP001163846">
    <property type="component" value="Unassembled WGS sequence"/>
</dbReference>
<feature type="compositionally biased region" description="Basic and acidic residues" evidence="1">
    <location>
        <begin position="200"/>
        <end position="233"/>
    </location>
</feature>
<comment type="caution">
    <text evidence="2">The sequence shown here is derived from an EMBL/GenBank/DDBJ whole genome shotgun (WGS) entry which is preliminary data.</text>
</comment>